<organism evidence="1 2">
    <name type="scientific">Pleuronectes platessa</name>
    <name type="common">European plaice</name>
    <dbReference type="NCBI Taxonomy" id="8262"/>
    <lineage>
        <taxon>Eukaryota</taxon>
        <taxon>Metazoa</taxon>
        <taxon>Chordata</taxon>
        <taxon>Craniata</taxon>
        <taxon>Vertebrata</taxon>
        <taxon>Euteleostomi</taxon>
        <taxon>Actinopterygii</taxon>
        <taxon>Neopterygii</taxon>
        <taxon>Teleostei</taxon>
        <taxon>Neoteleostei</taxon>
        <taxon>Acanthomorphata</taxon>
        <taxon>Carangaria</taxon>
        <taxon>Pleuronectiformes</taxon>
        <taxon>Pleuronectoidei</taxon>
        <taxon>Pleuronectidae</taxon>
        <taxon>Pleuronectes</taxon>
    </lineage>
</organism>
<comment type="caution">
    <text evidence="1">The sequence shown here is derived from an EMBL/GenBank/DDBJ whole genome shotgun (WGS) entry which is preliminary data.</text>
</comment>
<dbReference type="AlphaFoldDB" id="A0A9N7U8M2"/>
<dbReference type="Proteomes" id="UP001153269">
    <property type="component" value="Unassembled WGS sequence"/>
</dbReference>
<proteinExistence type="predicted"/>
<sequence>MLEREVHRLWTVMCHLWGDTKRTLLPGASSRACFSSLYSVIHPSTRPSTLRFGLTGEATVGEASARNDCGSASGAGLDSASPCAVPETNCANATVLFVLRATGTATVQ</sequence>
<dbReference type="EMBL" id="CADEAL010000824">
    <property type="protein sequence ID" value="CAB1425669.1"/>
    <property type="molecule type" value="Genomic_DNA"/>
</dbReference>
<name>A0A9N7U8M2_PLEPL</name>
<evidence type="ECO:0000313" key="2">
    <source>
        <dbReference type="Proteomes" id="UP001153269"/>
    </source>
</evidence>
<gene>
    <name evidence="1" type="ORF">PLEPLA_LOCUS13601</name>
</gene>
<protein>
    <submittedName>
        <fullName evidence="1">Uncharacterized protein</fullName>
    </submittedName>
</protein>
<reference evidence="1" key="1">
    <citation type="submission" date="2020-03" db="EMBL/GenBank/DDBJ databases">
        <authorList>
            <person name="Weist P."/>
        </authorList>
    </citation>
    <scope>NUCLEOTIDE SEQUENCE</scope>
</reference>
<keyword evidence="2" id="KW-1185">Reference proteome</keyword>
<accession>A0A9N7U8M2</accession>
<evidence type="ECO:0000313" key="1">
    <source>
        <dbReference type="EMBL" id="CAB1425669.1"/>
    </source>
</evidence>